<name>A0A5J4WC07_9EUKA</name>
<comment type="caution">
    <text evidence="3">The sequence shown here is derived from an EMBL/GenBank/DDBJ whole genome shotgun (WGS) entry which is preliminary data.</text>
</comment>
<feature type="region of interest" description="Disordered" evidence="1">
    <location>
        <begin position="372"/>
        <end position="391"/>
    </location>
</feature>
<dbReference type="SUPFAM" id="SSF56112">
    <property type="entry name" value="Protein kinase-like (PK-like)"/>
    <property type="match status" value="1"/>
</dbReference>
<dbReference type="InterPro" id="IPR011009">
    <property type="entry name" value="Kinase-like_dom_sf"/>
</dbReference>
<sequence>MLKWARSQAPDRARVIQTGVCEIVTNFMIDNTDAIEIALESEIVTELMKLLGKDLPVEDVKLVHVASLKSMSIFGNPDQDHKLFEMNVPQAVVRNMKSQDANVTSETAATIYKCASSDLASICLNSQQYNNIIKPSFTTLIEPNQQSQSILQYSNSQQSSQSSLIRQNMKFNTSWNRKDFLKIKKIGKGGFGSVWLIQEKITQKFMAWKKIEYFEDIDRQNVNQEIEIMKEICNNLLNNTSQSSQFLHVVQPLGFFLHEDNRSAYLVLEYCSNGDMRHYIDDMKSKGTQISEKKSWEIIGQISSALHQLHINDIVHGDMKPENVLLTEEFKVKLADFGLAKKLQIGKEYTHARGGTFLYQAPEFLRSRNIEDRKKDKDDIKQNDKKQQRHIQTKASDIYSAGVMLYELLSQKHPFISYNDEEYDGVPIEEYIHRVINEDPDELPSHFSENIKNLIKQMLNKV</sequence>
<dbReference type="SMART" id="SM00220">
    <property type="entry name" value="S_TKc"/>
    <property type="match status" value="1"/>
</dbReference>
<dbReference type="InterPro" id="IPR053235">
    <property type="entry name" value="Ser_Thr_kinase"/>
</dbReference>
<dbReference type="InterPro" id="IPR016024">
    <property type="entry name" value="ARM-type_fold"/>
</dbReference>
<dbReference type="PROSITE" id="PS00108">
    <property type="entry name" value="PROTEIN_KINASE_ST"/>
    <property type="match status" value="1"/>
</dbReference>
<dbReference type="Pfam" id="PF00069">
    <property type="entry name" value="Pkinase"/>
    <property type="match status" value="1"/>
</dbReference>
<evidence type="ECO:0000259" key="2">
    <source>
        <dbReference type="PROSITE" id="PS50011"/>
    </source>
</evidence>
<dbReference type="GO" id="GO:0005737">
    <property type="term" value="C:cytoplasm"/>
    <property type="evidence" value="ECO:0007669"/>
    <property type="project" value="TreeGrafter"/>
</dbReference>
<dbReference type="Gene3D" id="1.10.510.10">
    <property type="entry name" value="Transferase(Phosphotransferase) domain 1"/>
    <property type="match status" value="1"/>
</dbReference>
<dbReference type="PANTHER" id="PTHR24361:SF613">
    <property type="entry name" value="NUCLEAR RECEPTOR-BINDING PROTEIN-RELATED"/>
    <property type="match status" value="1"/>
</dbReference>
<evidence type="ECO:0000256" key="1">
    <source>
        <dbReference type="SAM" id="MobiDB-lite"/>
    </source>
</evidence>
<dbReference type="AlphaFoldDB" id="A0A5J4WC07"/>
<accession>A0A5J4WC07</accession>
<dbReference type="GO" id="GO:0005524">
    <property type="term" value="F:ATP binding"/>
    <property type="evidence" value="ECO:0007669"/>
    <property type="project" value="InterPro"/>
</dbReference>
<feature type="compositionally biased region" description="Basic and acidic residues" evidence="1">
    <location>
        <begin position="372"/>
        <end position="386"/>
    </location>
</feature>
<dbReference type="Gene3D" id="1.25.10.10">
    <property type="entry name" value="Leucine-rich Repeat Variant"/>
    <property type="match status" value="1"/>
</dbReference>
<dbReference type="Proteomes" id="UP000324800">
    <property type="component" value="Unassembled WGS sequence"/>
</dbReference>
<dbReference type="PANTHER" id="PTHR24361">
    <property type="entry name" value="MITOGEN-ACTIVATED KINASE KINASE KINASE"/>
    <property type="match status" value="1"/>
</dbReference>
<organism evidence="3 4">
    <name type="scientific">Streblomastix strix</name>
    <dbReference type="NCBI Taxonomy" id="222440"/>
    <lineage>
        <taxon>Eukaryota</taxon>
        <taxon>Metamonada</taxon>
        <taxon>Preaxostyla</taxon>
        <taxon>Oxymonadida</taxon>
        <taxon>Streblomastigidae</taxon>
        <taxon>Streblomastix</taxon>
    </lineage>
</organism>
<evidence type="ECO:0000313" key="4">
    <source>
        <dbReference type="Proteomes" id="UP000324800"/>
    </source>
</evidence>
<feature type="domain" description="Protein kinase" evidence="2">
    <location>
        <begin position="180"/>
        <end position="462"/>
    </location>
</feature>
<protein>
    <submittedName>
        <fullName evidence="3">Putative NEK protein kinase</fullName>
    </submittedName>
</protein>
<dbReference type="InterPro" id="IPR011989">
    <property type="entry name" value="ARM-like"/>
</dbReference>
<dbReference type="InterPro" id="IPR008271">
    <property type="entry name" value="Ser/Thr_kinase_AS"/>
</dbReference>
<evidence type="ECO:0000313" key="3">
    <source>
        <dbReference type="EMBL" id="KAA6392092.1"/>
    </source>
</evidence>
<dbReference type="InterPro" id="IPR000719">
    <property type="entry name" value="Prot_kinase_dom"/>
</dbReference>
<gene>
    <name evidence="3" type="ORF">EZS28_012380</name>
</gene>
<dbReference type="SUPFAM" id="SSF48371">
    <property type="entry name" value="ARM repeat"/>
    <property type="match status" value="1"/>
</dbReference>
<dbReference type="EMBL" id="SNRW01002661">
    <property type="protein sequence ID" value="KAA6392092.1"/>
    <property type="molecule type" value="Genomic_DNA"/>
</dbReference>
<reference evidence="3 4" key="1">
    <citation type="submission" date="2019-03" db="EMBL/GenBank/DDBJ databases">
        <title>Single cell metagenomics reveals metabolic interactions within the superorganism composed of flagellate Streblomastix strix and complex community of Bacteroidetes bacteria on its surface.</title>
        <authorList>
            <person name="Treitli S.C."/>
            <person name="Kolisko M."/>
            <person name="Husnik F."/>
            <person name="Keeling P."/>
            <person name="Hampl V."/>
        </authorList>
    </citation>
    <scope>NUCLEOTIDE SEQUENCE [LARGE SCALE GENOMIC DNA]</scope>
    <source>
        <strain evidence="3">ST1C</strain>
    </source>
</reference>
<dbReference type="PROSITE" id="PS50011">
    <property type="entry name" value="PROTEIN_KINASE_DOM"/>
    <property type="match status" value="1"/>
</dbReference>
<dbReference type="GO" id="GO:0004674">
    <property type="term" value="F:protein serine/threonine kinase activity"/>
    <property type="evidence" value="ECO:0007669"/>
    <property type="project" value="TreeGrafter"/>
</dbReference>
<keyword evidence="3" id="KW-0808">Transferase</keyword>
<keyword evidence="3" id="KW-0418">Kinase</keyword>
<proteinExistence type="predicted"/>